<feature type="transmembrane region" description="Helical" evidence="8">
    <location>
        <begin position="372"/>
        <end position="389"/>
    </location>
</feature>
<proteinExistence type="inferred from homology"/>
<keyword evidence="3" id="KW-1003">Cell membrane</keyword>
<dbReference type="NCBIfam" id="TIGR00155">
    <property type="entry name" value="pqiA_fam"/>
    <property type="match status" value="1"/>
</dbReference>
<dbReference type="OrthoDB" id="9800207at2"/>
<dbReference type="InterPro" id="IPR051800">
    <property type="entry name" value="PqiA-PqiB_transport"/>
</dbReference>
<dbReference type="InterPro" id="IPR007498">
    <property type="entry name" value="PqiA-like"/>
</dbReference>
<feature type="transmembrane region" description="Helical" evidence="8">
    <location>
        <begin position="340"/>
        <end position="360"/>
    </location>
</feature>
<accession>A0A0F4QTS0</accession>
<feature type="transmembrane region" description="Helical" evidence="8">
    <location>
        <begin position="90"/>
        <end position="113"/>
    </location>
</feature>
<keyword evidence="4" id="KW-0997">Cell inner membrane</keyword>
<evidence type="ECO:0000256" key="1">
    <source>
        <dbReference type="ARBA" id="ARBA00004429"/>
    </source>
</evidence>
<keyword evidence="7 8" id="KW-0472">Membrane</keyword>
<feature type="transmembrane region" description="Helical" evidence="8">
    <location>
        <begin position="166"/>
        <end position="185"/>
    </location>
</feature>
<comment type="similarity">
    <text evidence="2">Belongs to the PqiA family.</text>
</comment>
<dbReference type="RefSeq" id="WP_046004271.1">
    <property type="nucleotide sequence ID" value="NZ_JXYA01000014.1"/>
</dbReference>
<evidence type="ECO:0000256" key="5">
    <source>
        <dbReference type="ARBA" id="ARBA00022692"/>
    </source>
</evidence>
<comment type="subcellular location">
    <subcellularLocation>
        <location evidence="1">Cell inner membrane</location>
        <topology evidence="1">Multi-pass membrane protein</topology>
    </subcellularLocation>
</comment>
<keyword evidence="6 8" id="KW-1133">Transmembrane helix</keyword>
<sequence length="402" mass="45128">MIVACQHCDYLVSIQDLGEQQRAVCPHCGNVLATTVRNYSQWIAAFSLSSIIFLLLSLQPHFISYSQHGLKQTISLMAAIMQLAEHYSVFLAALLSTSILILPLLASALILLVHTPVWQKLNPHNARAVAKFIMALRPLNLADIFLVAVLISAFKLTTFAEIEVGLGFWAYILFVLCFIETLSLLSQHQLWQLQQAHFTPTIEHCAKRASTQNLKQCHVCQQISRSEHCPRCLAKLRYRKNNSVARSAAWMLTSLVFMVPALSFPIMDTINLGLHTPATIYSGVEVLWQNGSYPIAIVIFIASICIPLLKAGTLFYLLYRVRHPVNPKVTAKFYRALEAVGKWSMIDVFVVILLVSLVQLGTVLSVEPQPGIVFFTAMVICQIFAVNNFDPRLLWDSLKKYE</sequence>
<gene>
    <name evidence="9" type="ORF">TW77_07040</name>
</gene>
<dbReference type="PATRIC" id="fig|43658.5.peg.1485"/>
<evidence type="ECO:0000313" key="9">
    <source>
        <dbReference type="EMBL" id="KJZ10630.1"/>
    </source>
</evidence>
<comment type="caution">
    <text evidence="9">The sequence shown here is derived from an EMBL/GenBank/DDBJ whole genome shotgun (WGS) entry which is preliminary data.</text>
</comment>
<dbReference type="InterPro" id="IPR005219">
    <property type="entry name" value="PqiA-like_proteobact"/>
</dbReference>
<evidence type="ECO:0000256" key="4">
    <source>
        <dbReference type="ARBA" id="ARBA00022519"/>
    </source>
</evidence>
<dbReference type="AlphaFoldDB" id="A0A0F4QTS0"/>
<dbReference type="Pfam" id="PF04403">
    <property type="entry name" value="PqiA"/>
    <property type="match status" value="2"/>
</dbReference>
<name>A0A0F4QTS0_9GAMM</name>
<evidence type="ECO:0000256" key="8">
    <source>
        <dbReference type="SAM" id="Phobius"/>
    </source>
</evidence>
<feature type="transmembrane region" description="Helical" evidence="8">
    <location>
        <begin position="247"/>
        <end position="267"/>
    </location>
</feature>
<feature type="transmembrane region" description="Helical" evidence="8">
    <location>
        <begin position="39"/>
        <end position="56"/>
    </location>
</feature>
<evidence type="ECO:0000256" key="6">
    <source>
        <dbReference type="ARBA" id="ARBA00022989"/>
    </source>
</evidence>
<protein>
    <submittedName>
        <fullName evidence="9">Paraquat-inducible protein</fullName>
    </submittedName>
</protein>
<evidence type="ECO:0000313" key="10">
    <source>
        <dbReference type="Proteomes" id="UP000033452"/>
    </source>
</evidence>
<evidence type="ECO:0000256" key="2">
    <source>
        <dbReference type="ARBA" id="ARBA00007555"/>
    </source>
</evidence>
<evidence type="ECO:0000256" key="7">
    <source>
        <dbReference type="ARBA" id="ARBA00023136"/>
    </source>
</evidence>
<keyword evidence="10" id="KW-1185">Reference proteome</keyword>
<organism evidence="9 10">
    <name type="scientific">Pseudoalteromonas rubra</name>
    <dbReference type="NCBI Taxonomy" id="43658"/>
    <lineage>
        <taxon>Bacteria</taxon>
        <taxon>Pseudomonadati</taxon>
        <taxon>Pseudomonadota</taxon>
        <taxon>Gammaproteobacteria</taxon>
        <taxon>Alteromonadales</taxon>
        <taxon>Pseudoalteromonadaceae</taxon>
        <taxon>Pseudoalteromonas</taxon>
    </lineage>
</organism>
<feature type="transmembrane region" description="Helical" evidence="8">
    <location>
        <begin position="134"/>
        <end position="154"/>
    </location>
</feature>
<dbReference type="PANTHER" id="PTHR30462:SF3">
    <property type="entry name" value="INTERMEMBRANE TRANSPORT PROTEIN PQIA"/>
    <property type="match status" value="1"/>
</dbReference>
<evidence type="ECO:0000256" key="3">
    <source>
        <dbReference type="ARBA" id="ARBA00022475"/>
    </source>
</evidence>
<reference evidence="9 10" key="1">
    <citation type="journal article" date="2015" name="BMC Genomics">
        <title>Genome mining reveals unlocked bioactive potential of marine Gram-negative bacteria.</title>
        <authorList>
            <person name="Machado H."/>
            <person name="Sonnenschein E.C."/>
            <person name="Melchiorsen J."/>
            <person name="Gram L."/>
        </authorList>
    </citation>
    <scope>NUCLEOTIDE SEQUENCE [LARGE SCALE GENOMIC DNA]</scope>
    <source>
        <strain evidence="9 10">S2471</strain>
    </source>
</reference>
<keyword evidence="5 8" id="KW-0812">Transmembrane</keyword>
<dbReference type="EMBL" id="JXYA01000014">
    <property type="protein sequence ID" value="KJZ10630.1"/>
    <property type="molecule type" value="Genomic_DNA"/>
</dbReference>
<dbReference type="GO" id="GO:0005886">
    <property type="term" value="C:plasma membrane"/>
    <property type="evidence" value="ECO:0007669"/>
    <property type="project" value="UniProtKB-SubCell"/>
</dbReference>
<dbReference type="Proteomes" id="UP000033452">
    <property type="component" value="Unassembled WGS sequence"/>
</dbReference>
<feature type="transmembrane region" description="Helical" evidence="8">
    <location>
        <begin position="295"/>
        <end position="319"/>
    </location>
</feature>
<dbReference type="PANTHER" id="PTHR30462">
    <property type="entry name" value="INTERMEMBRANE TRANSPORT PROTEIN PQIB-RELATED"/>
    <property type="match status" value="1"/>
</dbReference>